<dbReference type="Pfam" id="PF01565">
    <property type="entry name" value="FAD_binding_4"/>
    <property type="match status" value="1"/>
</dbReference>
<dbReference type="Proteomes" id="UP000630353">
    <property type="component" value="Unassembled WGS sequence"/>
</dbReference>
<dbReference type="Gene3D" id="3.30.465.10">
    <property type="match status" value="1"/>
</dbReference>
<dbReference type="InterPro" id="IPR016171">
    <property type="entry name" value="Vanillyl_alc_oxidase_C-sub2"/>
</dbReference>
<reference evidence="12" key="2">
    <citation type="submission" date="2020-09" db="EMBL/GenBank/DDBJ databases">
        <authorList>
            <person name="Sun Q."/>
            <person name="Kim S."/>
        </authorList>
    </citation>
    <scope>NUCLEOTIDE SEQUENCE</scope>
    <source>
        <strain evidence="12">KCTC 42651</strain>
    </source>
</reference>
<dbReference type="GO" id="GO:0016832">
    <property type="term" value="F:aldehyde-lyase activity"/>
    <property type="evidence" value="ECO:0007669"/>
    <property type="project" value="UniProtKB-ARBA"/>
</dbReference>
<evidence type="ECO:0000256" key="7">
    <source>
        <dbReference type="ARBA" id="ARBA00022827"/>
    </source>
</evidence>
<evidence type="ECO:0000256" key="8">
    <source>
        <dbReference type="ARBA" id="ARBA00023239"/>
    </source>
</evidence>
<keyword evidence="6" id="KW-0479">Metal-binding</keyword>
<evidence type="ECO:0000256" key="2">
    <source>
        <dbReference type="ARBA" id="ARBA00001974"/>
    </source>
</evidence>
<dbReference type="InterPro" id="IPR016164">
    <property type="entry name" value="FAD-linked_Oxase-like_C"/>
</dbReference>
<dbReference type="GO" id="GO:0071949">
    <property type="term" value="F:FAD binding"/>
    <property type="evidence" value="ECO:0007669"/>
    <property type="project" value="InterPro"/>
</dbReference>
<dbReference type="InterPro" id="IPR051264">
    <property type="entry name" value="FAD-oxidored/transferase_4"/>
</dbReference>
<dbReference type="NCBIfam" id="TIGR02311">
    <property type="entry name" value="HpaI"/>
    <property type="match status" value="1"/>
</dbReference>
<keyword evidence="7" id="KW-0274">FAD</keyword>
<reference evidence="12" key="1">
    <citation type="journal article" date="2014" name="Int. J. Syst. Evol. Microbiol.">
        <title>Complete genome sequence of Corynebacterium casei LMG S-19264T (=DSM 44701T), isolated from a smear-ripened cheese.</title>
        <authorList>
            <consortium name="US DOE Joint Genome Institute (JGI-PGF)"/>
            <person name="Walter F."/>
            <person name="Albersmeier A."/>
            <person name="Kalinowski J."/>
            <person name="Ruckert C."/>
        </authorList>
    </citation>
    <scope>NUCLEOTIDE SEQUENCE</scope>
    <source>
        <strain evidence="12">KCTC 42651</strain>
    </source>
</reference>
<evidence type="ECO:0000256" key="1">
    <source>
        <dbReference type="ARBA" id="ARBA00001968"/>
    </source>
</evidence>
<comment type="cofactor">
    <cofactor evidence="1">
        <name>a divalent metal cation</name>
        <dbReference type="ChEBI" id="CHEBI:60240"/>
    </cofactor>
</comment>
<comment type="similarity">
    <text evidence="4">Belongs to the FAD-binding oxidoreductase/transferase type 4 family.</text>
</comment>
<dbReference type="SUPFAM" id="SSF56176">
    <property type="entry name" value="FAD-binding/transporter-associated domain-like"/>
    <property type="match status" value="1"/>
</dbReference>
<evidence type="ECO:0000313" key="12">
    <source>
        <dbReference type="EMBL" id="GHD42555.1"/>
    </source>
</evidence>
<keyword evidence="13" id="KW-1185">Reference proteome</keyword>
<keyword evidence="9" id="KW-0670">Pyruvate</keyword>
<evidence type="ECO:0000256" key="3">
    <source>
        <dbReference type="ARBA" id="ARBA00005568"/>
    </source>
</evidence>
<gene>
    <name evidence="12" type="ORF">GCM10017083_07710</name>
</gene>
<dbReference type="InterPro" id="IPR036318">
    <property type="entry name" value="FAD-bd_PCMH-like_sf"/>
</dbReference>
<dbReference type="InterPro" id="IPR016169">
    <property type="entry name" value="FAD-bd_PCMH_sub2"/>
</dbReference>
<dbReference type="InterPro" id="IPR016167">
    <property type="entry name" value="FAD-bd_PCMH_sub1"/>
</dbReference>
<evidence type="ECO:0000256" key="9">
    <source>
        <dbReference type="ARBA" id="ARBA00023317"/>
    </source>
</evidence>
<feature type="domain" description="FAD-binding PCMH-type" evidence="11">
    <location>
        <begin position="292"/>
        <end position="473"/>
    </location>
</feature>
<comment type="similarity">
    <text evidence="3">Belongs to the HpcH/HpaI aldolase family.</text>
</comment>
<dbReference type="PANTHER" id="PTHR43716:SF2">
    <property type="entry name" value="BLL6224 PROTEIN"/>
    <property type="match status" value="1"/>
</dbReference>
<dbReference type="InterPro" id="IPR016166">
    <property type="entry name" value="FAD-bd_PCMH"/>
</dbReference>
<dbReference type="PROSITE" id="PS51387">
    <property type="entry name" value="FAD_PCMH"/>
    <property type="match status" value="1"/>
</dbReference>
<dbReference type="Gene3D" id="1.10.45.10">
    <property type="entry name" value="Vanillyl-alcohol Oxidase, Chain A, domain 4"/>
    <property type="match status" value="1"/>
</dbReference>
<name>A0A918XP50_9PROT</name>
<dbReference type="RefSeq" id="WP_308434475.1">
    <property type="nucleotide sequence ID" value="NZ_BMZS01000002.1"/>
</dbReference>
<proteinExistence type="inferred from homology"/>
<dbReference type="InterPro" id="IPR012689">
    <property type="entry name" value="HpaI"/>
</dbReference>
<evidence type="ECO:0000256" key="10">
    <source>
        <dbReference type="ARBA" id="ARBA00045074"/>
    </source>
</evidence>
<dbReference type="Gene3D" id="3.30.70.2190">
    <property type="match status" value="1"/>
</dbReference>
<dbReference type="Pfam" id="PF02913">
    <property type="entry name" value="FAD-oxidase_C"/>
    <property type="match status" value="1"/>
</dbReference>
<organism evidence="12 13">
    <name type="scientific">Thalassobaculum fulvum</name>
    <dbReference type="NCBI Taxonomy" id="1633335"/>
    <lineage>
        <taxon>Bacteria</taxon>
        <taxon>Pseudomonadati</taxon>
        <taxon>Pseudomonadota</taxon>
        <taxon>Alphaproteobacteria</taxon>
        <taxon>Rhodospirillales</taxon>
        <taxon>Thalassobaculaceae</taxon>
        <taxon>Thalassobaculum</taxon>
    </lineage>
</organism>
<dbReference type="AlphaFoldDB" id="A0A918XP50"/>
<accession>A0A918XP50</accession>
<dbReference type="GO" id="GO:0005737">
    <property type="term" value="C:cytoplasm"/>
    <property type="evidence" value="ECO:0007669"/>
    <property type="project" value="UniProtKB-ARBA"/>
</dbReference>
<dbReference type="GO" id="GO:0046872">
    <property type="term" value="F:metal ion binding"/>
    <property type="evidence" value="ECO:0007669"/>
    <property type="project" value="UniProtKB-KW"/>
</dbReference>
<comment type="catalytic activity">
    <reaction evidence="10">
        <text>D-glyceraldehyde + pyruvate = 2-dehydro-3-deoxy-L-galactonate</text>
        <dbReference type="Rhea" id="RHEA:80055"/>
        <dbReference type="ChEBI" id="CHEBI:15361"/>
        <dbReference type="ChEBI" id="CHEBI:17378"/>
        <dbReference type="ChEBI" id="CHEBI:75545"/>
    </reaction>
</comment>
<dbReference type="PANTHER" id="PTHR43716">
    <property type="entry name" value="D-2-HYDROXYGLUTARATE DEHYDROGENASE, MITOCHONDRIAL"/>
    <property type="match status" value="1"/>
</dbReference>
<dbReference type="InterPro" id="IPR040442">
    <property type="entry name" value="Pyrv_kinase-like_dom_sf"/>
</dbReference>
<dbReference type="FunFam" id="3.20.20.60:FF:000004">
    <property type="entry name" value="5-keto-4-deoxy-D-glucarate aldolase"/>
    <property type="match status" value="1"/>
</dbReference>
<dbReference type="GO" id="GO:0010124">
    <property type="term" value="P:phenylacetate catabolic process"/>
    <property type="evidence" value="ECO:0007669"/>
    <property type="project" value="InterPro"/>
</dbReference>
<evidence type="ECO:0000313" key="13">
    <source>
        <dbReference type="Proteomes" id="UP000630353"/>
    </source>
</evidence>
<dbReference type="Gene3D" id="3.20.20.60">
    <property type="entry name" value="Phosphoenolpyruvate-binding domains"/>
    <property type="match status" value="1"/>
</dbReference>
<comment type="caution">
    <text evidence="12">The sequence shown here is derived from an EMBL/GenBank/DDBJ whole genome shotgun (WGS) entry which is preliminary data.</text>
</comment>
<evidence type="ECO:0000256" key="6">
    <source>
        <dbReference type="ARBA" id="ARBA00022723"/>
    </source>
</evidence>
<dbReference type="SUPFAM" id="SSF55103">
    <property type="entry name" value="FAD-linked oxidases, C-terminal domain"/>
    <property type="match status" value="1"/>
</dbReference>
<sequence>MRTPDNGFKQALARGETRIGLWLALADAYAAELCAGSGFDWLLIDGEHAPNDLRSILAALQAVAPYPVHPVVRLPHGDPALIKQVLDLGAATLLVPMVETAEQAHTLARAMRYPPAGTRGVGSGVARSSRWTRFPGYLREADDRVCLLVQVESETGLAQLEAIAAVDGVDGVFIGPADLAASMGHLGRPDAPEVRSAIDAAIAAILKAGKAPGILATDPVLARHYLQLGARFVAVGVDTTLLARSTAALAASFVAPPADKPSLEDLRAAFSGRLLTGEDEMEPFLVDWRRRWRGRALAVAQPDTTLDVAAVLSWCNRNRVPVVPQGGNTGLSGGSVPDGSGRAIVLSLTRLSRIRAVDPVNNTITVEAGCTLQQVQEAARAAGRLFPLSLAAEGTCTIGGNLATNAGGVRVLRYGNARELCLGLEAVTPSGEVWDGLRGLRKDNTGYDLRDLYIGSEGTLGVITAAVLKLHPLPAVETAAFIAVPDLEAAVRVLELGQQRLNAELTAFELLSEECLGLVLKHMPALRRPLAEPSPWYVLIGVSSSRAEGQASQSLMDLLEAALERGWVTDATAAQSLGQVKDLWALRENTSEAQAHEGPTIKHDISLPISAIPEFAIGTGEAIASGYPGVRLAVLGHLGDGNLHYNLLPAADRCGPEHAEAFRALEAPINRLVHDAVARFGGSVSAEHGLGVLRRAEAARYKSPVELRLMRTVKDALDPLGLMNPGKLFA</sequence>
<comment type="cofactor">
    <cofactor evidence="2">
        <name>FAD</name>
        <dbReference type="ChEBI" id="CHEBI:57692"/>
    </cofactor>
</comment>
<dbReference type="EMBL" id="BMZS01000002">
    <property type="protein sequence ID" value="GHD42555.1"/>
    <property type="molecule type" value="Genomic_DNA"/>
</dbReference>
<dbReference type="Pfam" id="PF03328">
    <property type="entry name" value="HpcH_HpaI"/>
    <property type="match status" value="1"/>
</dbReference>
<evidence type="ECO:0000259" key="11">
    <source>
        <dbReference type="PROSITE" id="PS51387"/>
    </source>
</evidence>
<dbReference type="Gene3D" id="3.30.43.10">
    <property type="entry name" value="Uridine Diphospho-n-acetylenolpyruvylglucosamine Reductase, domain 2"/>
    <property type="match status" value="1"/>
</dbReference>
<dbReference type="SUPFAM" id="SSF51621">
    <property type="entry name" value="Phosphoenolpyruvate/pyruvate domain"/>
    <property type="match status" value="1"/>
</dbReference>
<keyword evidence="5" id="KW-0285">Flavoprotein</keyword>
<evidence type="ECO:0000256" key="4">
    <source>
        <dbReference type="ARBA" id="ARBA00008000"/>
    </source>
</evidence>
<dbReference type="InterPro" id="IPR004113">
    <property type="entry name" value="FAD-bd_oxidored_4_C"/>
</dbReference>
<evidence type="ECO:0000256" key="5">
    <source>
        <dbReference type="ARBA" id="ARBA00022630"/>
    </source>
</evidence>
<keyword evidence="8" id="KW-0456">Lyase</keyword>
<dbReference type="InterPro" id="IPR005000">
    <property type="entry name" value="Aldolase/citrate-lyase_domain"/>
</dbReference>
<dbReference type="InterPro" id="IPR006094">
    <property type="entry name" value="Oxid_FAD_bind_N"/>
</dbReference>
<dbReference type="GO" id="GO:0022904">
    <property type="term" value="P:respiratory electron transport chain"/>
    <property type="evidence" value="ECO:0007669"/>
    <property type="project" value="TreeGrafter"/>
</dbReference>
<dbReference type="FunFam" id="1.10.45.10:FF:000001">
    <property type="entry name" value="D-lactate dehydrogenase mitochondrial"/>
    <property type="match status" value="1"/>
</dbReference>
<dbReference type="InterPro" id="IPR015813">
    <property type="entry name" value="Pyrv/PenolPyrv_kinase-like_dom"/>
</dbReference>
<protein>
    <recommendedName>
        <fullName evidence="11">FAD-binding PCMH-type domain-containing protein</fullName>
    </recommendedName>
</protein>
<dbReference type="Gene3D" id="3.30.70.2740">
    <property type="match status" value="1"/>
</dbReference>